<evidence type="ECO:0000256" key="4">
    <source>
        <dbReference type="ARBA" id="ARBA00008819"/>
    </source>
</evidence>
<comment type="pathway">
    <text evidence="3">Carbohydrate degradation; glycolysis; pyruvate from D-glyceraldehyde 3-phosphate: step 3/5.</text>
</comment>
<dbReference type="Pfam" id="PF01676">
    <property type="entry name" value="Metalloenzyme"/>
    <property type="match status" value="1"/>
</dbReference>
<organism evidence="12 13">
    <name type="scientific">Desulfotalea psychrophila</name>
    <dbReference type="NCBI Taxonomy" id="84980"/>
    <lineage>
        <taxon>Bacteria</taxon>
        <taxon>Pseudomonadati</taxon>
        <taxon>Thermodesulfobacteriota</taxon>
        <taxon>Desulfobulbia</taxon>
        <taxon>Desulfobulbales</taxon>
        <taxon>Desulfocapsaceae</taxon>
        <taxon>Desulfotalea</taxon>
    </lineage>
</organism>
<evidence type="ECO:0000256" key="7">
    <source>
        <dbReference type="ARBA" id="ARBA00023211"/>
    </source>
</evidence>
<keyword evidence="5" id="KW-0479">Metal-binding</keyword>
<dbReference type="PIRSF" id="PIRSF001492">
    <property type="entry name" value="IPGAM"/>
    <property type="match status" value="1"/>
</dbReference>
<keyword evidence="6" id="KW-0324">Glycolysis</keyword>
<feature type="domain" description="BPG-independent PGAM N-terminal" evidence="11">
    <location>
        <begin position="96"/>
        <end position="317"/>
    </location>
</feature>
<accession>A0ABS3AV18</accession>
<comment type="caution">
    <text evidence="12">The sequence shown here is derived from an EMBL/GenBank/DDBJ whole genome shotgun (WGS) entry which is preliminary data.</text>
</comment>
<dbReference type="PANTHER" id="PTHR31637:SF0">
    <property type="entry name" value="2,3-BISPHOSPHOGLYCERATE-INDEPENDENT PHOSPHOGLYCERATE MUTASE"/>
    <property type="match status" value="1"/>
</dbReference>
<keyword evidence="7" id="KW-0464">Manganese</keyword>
<dbReference type="PANTHER" id="PTHR31637">
    <property type="entry name" value="2,3-BISPHOSPHOGLYCERATE-INDEPENDENT PHOSPHOGLYCERATE MUTASE"/>
    <property type="match status" value="1"/>
</dbReference>
<sequence length="546" mass="60097">MSELKLQPLSGYNDFPGPVVTIIMDGVGIGPQDDSDGVHMAYTPILDELLKGELVTNLKAHGTAVGLPSDGDMGNSEVGHNALGSGRIFSQGAKLVNEALHSGDLFQGESWREIKKRTDNGGTLHFIGLVSDGNVHSHIEQLNIMLGQCEKEDVQNVRVHGLVDGRDVSPKSGLEYFGPLEEKLKSMSTNGRDYCIASGGGRMTVTMDRYGADWGIVEKGWKAHVLGEGRRFNTACEAIQTFYKEDQAMIDQYMDSFVIERDGEPVGCIEDGDSVILFNFRGDRAIELSQAFEEKDFTAFNRQRHPEVFFAGMMQYDGDAMIPKHYLVEPPAIAGTMGEYLCAAGVTSYAISETQKFGHVTYFWNGNKSGYINEELEKYVEIESDKVTFDLRPWMKASEITDKVIDAIHSNKYKFIRLNYANGDMVGHTGVPISVRIAVETVDLMLKRVLPVLEKAGGVAIITADHGNADCMWTDKKGERTAMVAHTRNPVPFIVKPYFNSNSYSLQHVENAGLASVAATTINLLGYEAPEGYEPSLLKLILPGSR</sequence>
<dbReference type="EC" id="5.4.2.12" evidence="9"/>
<evidence type="ECO:0000256" key="9">
    <source>
        <dbReference type="NCBIfam" id="TIGR01307"/>
    </source>
</evidence>
<dbReference type="NCBIfam" id="TIGR01307">
    <property type="entry name" value="pgm_bpd_ind"/>
    <property type="match status" value="1"/>
</dbReference>
<evidence type="ECO:0000256" key="8">
    <source>
        <dbReference type="ARBA" id="ARBA00023235"/>
    </source>
</evidence>
<dbReference type="GO" id="GO:0004619">
    <property type="term" value="F:phosphoglycerate mutase activity"/>
    <property type="evidence" value="ECO:0007669"/>
    <property type="project" value="UniProtKB-EC"/>
</dbReference>
<evidence type="ECO:0000259" key="10">
    <source>
        <dbReference type="Pfam" id="PF01676"/>
    </source>
</evidence>
<dbReference type="EMBL" id="JAFITO010000086">
    <property type="protein sequence ID" value="MBN4068938.1"/>
    <property type="molecule type" value="Genomic_DNA"/>
</dbReference>
<evidence type="ECO:0000256" key="3">
    <source>
        <dbReference type="ARBA" id="ARBA00004798"/>
    </source>
</evidence>
<evidence type="ECO:0000256" key="1">
    <source>
        <dbReference type="ARBA" id="ARBA00000370"/>
    </source>
</evidence>
<feature type="domain" description="Metalloenzyme" evidence="10">
    <location>
        <begin position="18"/>
        <end position="528"/>
    </location>
</feature>
<reference evidence="12 13" key="1">
    <citation type="submission" date="2021-02" db="EMBL/GenBank/DDBJ databases">
        <title>Activity-based single-cell genomes from oceanic crustal fluid captures similar information to metagenomic and metatranscriptomic surveys with orders of magnitude less sampling.</title>
        <authorList>
            <person name="D'Angelo T.S."/>
            <person name="Orcutt B.N."/>
        </authorList>
    </citation>
    <scope>NUCLEOTIDE SEQUENCE [LARGE SCALE GENOMIC DNA]</scope>
    <source>
        <strain evidence="12">AH-315-G02</strain>
    </source>
</reference>
<dbReference type="InterPro" id="IPR005995">
    <property type="entry name" value="Pgm_bpd_ind"/>
</dbReference>
<evidence type="ECO:0000259" key="11">
    <source>
        <dbReference type="Pfam" id="PF06415"/>
    </source>
</evidence>
<comment type="cofactor">
    <cofactor evidence="2">
        <name>Mn(2+)</name>
        <dbReference type="ChEBI" id="CHEBI:29035"/>
    </cofactor>
</comment>
<dbReference type="InterPro" id="IPR006124">
    <property type="entry name" value="Metalloenzyme"/>
</dbReference>
<dbReference type="InterPro" id="IPR011258">
    <property type="entry name" value="BPG-indep_PGM_N"/>
</dbReference>
<comment type="catalytic activity">
    <reaction evidence="1">
        <text>(2R)-2-phosphoglycerate = (2R)-3-phosphoglycerate</text>
        <dbReference type="Rhea" id="RHEA:15901"/>
        <dbReference type="ChEBI" id="CHEBI:58272"/>
        <dbReference type="ChEBI" id="CHEBI:58289"/>
        <dbReference type="EC" id="5.4.2.12"/>
    </reaction>
</comment>
<name>A0ABS3AV18_9BACT</name>
<evidence type="ECO:0000313" key="13">
    <source>
        <dbReference type="Proteomes" id="UP000717534"/>
    </source>
</evidence>
<evidence type="ECO:0000256" key="2">
    <source>
        <dbReference type="ARBA" id="ARBA00001936"/>
    </source>
</evidence>
<dbReference type="Gene3D" id="3.40.1450.10">
    <property type="entry name" value="BPG-independent phosphoglycerate mutase, domain B"/>
    <property type="match status" value="1"/>
</dbReference>
<protein>
    <recommendedName>
        <fullName evidence="9">2,3-bisphosphoglycerate-independent phosphoglycerate mutase</fullName>
        <ecNumber evidence="9">5.4.2.12</ecNumber>
    </recommendedName>
</protein>
<dbReference type="SUPFAM" id="SSF53649">
    <property type="entry name" value="Alkaline phosphatase-like"/>
    <property type="match status" value="1"/>
</dbReference>
<dbReference type="SUPFAM" id="SSF64158">
    <property type="entry name" value="2,3-Bisphosphoglycerate-independent phosphoglycerate mutase, substrate-binding domain"/>
    <property type="match status" value="1"/>
</dbReference>
<dbReference type="Gene3D" id="3.40.720.10">
    <property type="entry name" value="Alkaline Phosphatase, subunit A"/>
    <property type="match status" value="1"/>
</dbReference>
<dbReference type="InterPro" id="IPR036646">
    <property type="entry name" value="PGAM_B_sf"/>
</dbReference>
<dbReference type="InterPro" id="IPR017850">
    <property type="entry name" value="Alkaline_phosphatase_core_sf"/>
</dbReference>
<evidence type="ECO:0000313" key="12">
    <source>
        <dbReference type="EMBL" id="MBN4068938.1"/>
    </source>
</evidence>
<keyword evidence="13" id="KW-1185">Reference proteome</keyword>
<keyword evidence="8 12" id="KW-0413">Isomerase</keyword>
<dbReference type="Proteomes" id="UP000717534">
    <property type="component" value="Unassembled WGS sequence"/>
</dbReference>
<proteinExistence type="inferred from homology"/>
<dbReference type="CDD" id="cd16010">
    <property type="entry name" value="iPGM"/>
    <property type="match status" value="1"/>
</dbReference>
<dbReference type="Pfam" id="PF06415">
    <property type="entry name" value="iPGM_N"/>
    <property type="match status" value="1"/>
</dbReference>
<comment type="similarity">
    <text evidence="4">Belongs to the BPG-independent phosphoglycerate mutase family.</text>
</comment>
<evidence type="ECO:0000256" key="6">
    <source>
        <dbReference type="ARBA" id="ARBA00023152"/>
    </source>
</evidence>
<gene>
    <name evidence="12" type="ORF">JYU06_05405</name>
</gene>
<evidence type="ECO:0000256" key="5">
    <source>
        <dbReference type="ARBA" id="ARBA00022723"/>
    </source>
</evidence>